<feature type="domain" description="Sigma-54 factor interaction" evidence="6">
    <location>
        <begin position="333"/>
        <end position="563"/>
    </location>
</feature>
<dbReference type="AlphaFoldDB" id="A0A0M3DDN7"/>
<keyword evidence="2" id="KW-0067">ATP-binding</keyword>
<comment type="caution">
    <text evidence="7">The sequence shown here is derived from an EMBL/GenBank/DDBJ whole genome shotgun (WGS) entry which is preliminary data.</text>
</comment>
<dbReference type="InterPro" id="IPR025944">
    <property type="entry name" value="Sigma_54_int_dom_CS"/>
</dbReference>
<dbReference type="InterPro" id="IPR027417">
    <property type="entry name" value="P-loop_NTPase"/>
</dbReference>
<dbReference type="CDD" id="cd00009">
    <property type="entry name" value="AAA"/>
    <property type="match status" value="1"/>
</dbReference>
<dbReference type="GO" id="GO:0006355">
    <property type="term" value="P:regulation of DNA-templated transcription"/>
    <property type="evidence" value="ECO:0007669"/>
    <property type="project" value="InterPro"/>
</dbReference>
<evidence type="ECO:0000256" key="5">
    <source>
        <dbReference type="ARBA" id="ARBA00023163"/>
    </source>
</evidence>
<dbReference type="GO" id="GO:0005524">
    <property type="term" value="F:ATP binding"/>
    <property type="evidence" value="ECO:0007669"/>
    <property type="project" value="UniProtKB-KW"/>
</dbReference>
<dbReference type="Pfam" id="PF02954">
    <property type="entry name" value="HTH_8"/>
    <property type="match status" value="1"/>
</dbReference>
<dbReference type="FunFam" id="3.40.50.300:FF:000006">
    <property type="entry name" value="DNA-binding transcriptional regulator NtrC"/>
    <property type="match status" value="1"/>
</dbReference>
<dbReference type="Pfam" id="PF25601">
    <property type="entry name" value="AAA_lid_14"/>
    <property type="match status" value="1"/>
</dbReference>
<dbReference type="EMBL" id="LBBT01000310">
    <property type="protein sequence ID" value="KKY00236.1"/>
    <property type="molecule type" value="Genomic_DNA"/>
</dbReference>
<evidence type="ECO:0000313" key="8">
    <source>
        <dbReference type="Proteomes" id="UP000034407"/>
    </source>
</evidence>
<dbReference type="InterPro" id="IPR002197">
    <property type="entry name" value="HTH_Fis"/>
</dbReference>
<dbReference type="PROSITE" id="PS00688">
    <property type="entry name" value="SIGMA54_INTERACT_3"/>
    <property type="match status" value="1"/>
</dbReference>
<sequence length="645" mass="73272">MGDYINFIENAWKRFINTGEVDLSVRKDIRNSWIRCKSYGVDYNSGCGSVKHDNIKYLIEKNSELISVSKPIMEGIYSTVSGSGFAIMLADKDGYIIEVIGDKDIMDRANELNFLKGELWTENIVGTNAIGTAIYLNKPIQTIGAEHYGKNQHSWTCSASPIYDEDNNLIGCINMSGNYYDAHSHTLGIVTAASKSIQNQLALTLSYKLLNITFDSISEGMIVLNQDLSIKKVNGRALKILNTSLDNLIKVNIENILKDIDFYEILNEYKKVTNIECDFYINSNRIKCVVNITTLNTHGNNTGFVITFNEVKKVHKLVNKVVGYKAQYKFEDIITANEKMKSMISFAKKISKTDCNILIEGESGTGKELVAQSIHNFSERKNGPFVAINCASIPRELVESELFGYEKGAFTGASKEGHPGKFELADGGTIFLDEIGELPLDTQSKLLRVLDNGKVIRVGGTYEKQLDVRIIGATNRILKNEVAIKNFREDLYYRLSVMNINTIPLRERIEDIDVLVNHFLEKLNYKNKSNNVEVSSLYIKELKKYNWPGNIRELRNIIERDYYLSENNLISISRLDNINMFKDEENEEKEIVPLECLEKKAIKEAMKKCNGNMVMVSKLLNIGRSTLYRKINKYNIMYQNETENI</sequence>
<protein>
    <submittedName>
        <fullName evidence="7">ATPase AAA</fullName>
    </submittedName>
</protein>
<dbReference type="PROSITE" id="PS50045">
    <property type="entry name" value="SIGMA54_INTERACT_4"/>
    <property type="match status" value="1"/>
</dbReference>
<dbReference type="Proteomes" id="UP000034407">
    <property type="component" value="Unassembled WGS sequence"/>
</dbReference>
<dbReference type="Pfam" id="PF00158">
    <property type="entry name" value="Sigma54_activat"/>
    <property type="match status" value="1"/>
</dbReference>
<dbReference type="PROSITE" id="PS00676">
    <property type="entry name" value="SIGMA54_INTERACT_2"/>
    <property type="match status" value="1"/>
</dbReference>
<evidence type="ECO:0000256" key="1">
    <source>
        <dbReference type="ARBA" id="ARBA00022741"/>
    </source>
</evidence>
<dbReference type="InterPro" id="IPR058031">
    <property type="entry name" value="AAA_lid_NorR"/>
</dbReference>
<dbReference type="SUPFAM" id="SSF52540">
    <property type="entry name" value="P-loop containing nucleoside triphosphate hydrolases"/>
    <property type="match status" value="1"/>
</dbReference>
<dbReference type="Gene3D" id="1.10.10.60">
    <property type="entry name" value="Homeodomain-like"/>
    <property type="match status" value="1"/>
</dbReference>
<dbReference type="PATRIC" id="fig|1629550.3.peg.2534"/>
<dbReference type="PANTHER" id="PTHR32071">
    <property type="entry name" value="TRANSCRIPTIONAL REGULATORY PROTEIN"/>
    <property type="match status" value="1"/>
</dbReference>
<dbReference type="InterPro" id="IPR025943">
    <property type="entry name" value="Sigma_54_int_dom_ATP-bd_2"/>
</dbReference>
<evidence type="ECO:0000256" key="2">
    <source>
        <dbReference type="ARBA" id="ARBA00022840"/>
    </source>
</evidence>
<dbReference type="SMART" id="SM00382">
    <property type="entry name" value="AAA"/>
    <property type="match status" value="1"/>
</dbReference>
<dbReference type="SUPFAM" id="SSF46689">
    <property type="entry name" value="Homeodomain-like"/>
    <property type="match status" value="1"/>
</dbReference>
<evidence type="ECO:0000259" key="6">
    <source>
        <dbReference type="PROSITE" id="PS50045"/>
    </source>
</evidence>
<evidence type="ECO:0000256" key="3">
    <source>
        <dbReference type="ARBA" id="ARBA00023015"/>
    </source>
</evidence>
<dbReference type="SUPFAM" id="SSF55785">
    <property type="entry name" value="PYP-like sensor domain (PAS domain)"/>
    <property type="match status" value="1"/>
</dbReference>
<reference evidence="7 8" key="1">
    <citation type="submission" date="2015-04" db="EMBL/GenBank/DDBJ databases">
        <title>Microcin producing Clostridium sp. JC272T.</title>
        <authorList>
            <person name="Jyothsna T."/>
            <person name="Sasikala C."/>
            <person name="Ramana C."/>
        </authorList>
    </citation>
    <scope>NUCLEOTIDE SEQUENCE [LARGE SCALE GENOMIC DNA]</scope>
    <source>
        <strain evidence="7 8">JC272</strain>
    </source>
</reference>
<dbReference type="SMART" id="SM00091">
    <property type="entry name" value="PAS"/>
    <property type="match status" value="1"/>
</dbReference>
<dbReference type="PANTHER" id="PTHR32071:SF57">
    <property type="entry name" value="C4-DICARBOXYLATE TRANSPORT TRANSCRIPTIONAL REGULATORY PROTEIN DCTD"/>
    <property type="match status" value="1"/>
</dbReference>
<evidence type="ECO:0000313" key="7">
    <source>
        <dbReference type="EMBL" id="KKY00236.1"/>
    </source>
</evidence>
<dbReference type="InterPro" id="IPR025662">
    <property type="entry name" value="Sigma_54_int_dom_ATP-bd_1"/>
</dbReference>
<dbReference type="RefSeq" id="WP_046824017.1">
    <property type="nucleotide sequence ID" value="NZ_LBBT01000310.1"/>
</dbReference>
<dbReference type="Gene3D" id="3.40.50.300">
    <property type="entry name" value="P-loop containing nucleotide triphosphate hydrolases"/>
    <property type="match status" value="1"/>
</dbReference>
<dbReference type="GO" id="GO:0043565">
    <property type="term" value="F:sequence-specific DNA binding"/>
    <property type="evidence" value="ECO:0007669"/>
    <property type="project" value="InterPro"/>
</dbReference>
<dbReference type="Gene3D" id="3.30.450.40">
    <property type="match status" value="1"/>
</dbReference>
<dbReference type="PRINTS" id="PR01590">
    <property type="entry name" value="HTHFIS"/>
</dbReference>
<keyword evidence="1" id="KW-0547">Nucleotide-binding</keyword>
<dbReference type="Gene3D" id="1.10.8.60">
    <property type="match status" value="1"/>
</dbReference>
<keyword evidence="3" id="KW-0805">Transcription regulation</keyword>
<evidence type="ECO:0000256" key="4">
    <source>
        <dbReference type="ARBA" id="ARBA00023125"/>
    </source>
</evidence>
<organism evidence="7 8">
    <name type="scientific">Paraclostridium benzoelyticum</name>
    <dbReference type="NCBI Taxonomy" id="1629550"/>
    <lineage>
        <taxon>Bacteria</taxon>
        <taxon>Bacillati</taxon>
        <taxon>Bacillota</taxon>
        <taxon>Clostridia</taxon>
        <taxon>Peptostreptococcales</taxon>
        <taxon>Peptostreptococcaceae</taxon>
        <taxon>Paraclostridium</taxon>
    </lineage>
</organism>
<keyword evidence="4" id="KW-0238">DNA-binding</keyword>
<keyword evidence="8" id="KW-1185">Reference proteome</keyword>
<dbReference type="InterPro" id="IPR035965">
    <property type="entry name" value="PAS-like_dom_sf"/>
</dbReference>
<dbReference type="InterPro" id="IPR000014">
    <property type="entry name" value="PAS"/>
</dbReference>
<gene>
    <name evidence="7" type="ORF">VN21_15335</name>
</gene>
<dbReference type="InterPro" id="IPR002078">
    <property type="entry name" value="Sigma_54_int"/>
</dbReference>
<dbReference type="InterPro" id="IPR003593">
    <property type="entry name" value="AAA+_ATPase"/>
</dbReference>
<dbReference type="InterPro" id="IPR003018">
    <property type="entry name" value="GAF"/>
</dbReference>
<keyword evidence="5" id="KW-0804">Transcription</keyword>
<accession>A0A0M3DDN7</accession>
<dbReference type="Pfam" id="PF01590">
    <property type="entry name" value="GAF"/>
    <property type="match status" value="1"/>
</dbReference>
<name>A0A0M3DDN7_9FIRM</name>
<dbReference type="OrthoDB" id="9803970at2"/>
<proteinExistence type="predicted"/>
<dbReference type="InterPro" id="IPR009057">
    <property type="entry name" value="Homeodomain-like_sf"/>
</dbReference>
<dbReference type="PROSITE" id="PS00675">
    <property type="entry name" value="SIGMA54_INTERACT_1"/>
    <property type="match status" value="1"/>
</dbReference>
<dbReference type="InterPro" id="IPR029016">
    <property type="entry name" value="GAF-like_dom_sf"/>
</dbReference>
<dbReference type="Gene3D" id="3.30.450.20">
    <property type="entry name" value="PAS domain"/>
    <property type="match status" value="1"/>
</dbReference>